<dbReference type="KEGG" id="dmm:dnm_072190"/>
<keyword evidence="2" id="KW-1185">Reference proteome</keyword>
<dbReference type="Pfam" id="PF06051">
    <property type="entry name" value="DUF928"/>
    <property type="match status" value="1"/>
</dbReference>
<name>A0A975GRL9_9BACT</name>
<dbReference type="EMBL" id="CP061800">
    <property type="protein sequence ID" value="QTA91154.1"/>
    <property type="molecule type" value="Genomic_DNA"/>
</dbReference>
<accession>A0A975GRL9</accession>
<protein>
    <submittedName>
        <fullName evidence="1">DUF928</fullName>
    </submittedName>
</protein>
<reference evidence="1" key="1">
    <citation type="journal article" date="2021" name="Microb. Physiol.">
        <title>Proteogenomic Insights into the Physiology of Marine, Sulfate-Reducing, Filamentous Desulfonema limicola and Desulfonema magnum.</title>
        <authorList>
            <person name="Schnaars V."/>
            <person name="Wohlbrand L."/>
            <person name="Scheve S."/>
            <person name="Hinrichs C."/>
            <person name="Reinhardt R."/>
            <person name="Rabus R."/>
        </authorList>
    </citation>
    <scope>NUCLEOTIDE SEQUENCE</scope>
    <source>
        <strain evidence="1">4be13</strain>
    </source>
</reference>
<dbReference type="InterPro" id="IPR010328">
    <property type="entry name" value="DUF928"/>
</dbReference>
<evidence type="ECO:0000313" key="2">
    <source>
        <dbReference type="Proteomes" id="UP000663722"/>
    </source>
</evidence>
<sequence length="93" mass="10383">MIVNPDKPARNILSGGKIRRTEPPKIFTEKLCAATKADMPGLYAEEGIWYDALFVISQLIEANPANKTFRDQRADLLEQVGLHKVAVSEKSEK</sequence>
<evidence type="ECO:0000313" key="1">
    <source>
        <dbReference type="EMBL" id="QTA91154.1"/>
    </source>
</evidence>
<proteinExistence type="predicted"/>
<organism evidence="1 2">
    <name type="scientific">Desulfonema magnum</name>
    <dbReference type="NCBI Taxonomy" id="45655"/>
    <lineage>
        <taxon>Bacteria</taxon>
        <taxon>Pseudomonadati</taxon>
        <taxon>Thermodesulfobacteriota</taxon>
        <taxon>Desulfobacteria</taxon>
        <taxon>Desulfobacterales</taxon>
        <taxon>Desulfococcaceae</taxon>
        <taxon>Desulfonema</taxon>
    </lineage>
</organism>
<dbReference type="Proteomes" id="UP000663722">
    <property type="component" value="Chromosome"/>
</dbReference>
<gene>
    <name evidence="1" type="ORF">dnm_072190</name>
</gene>
<dbReference type="AlphaFoldDB" id="A0A975GRL9"/>